<protein>
    <submittedName>
        <fullName evidence="1">Uncharacterized protein</fullName>
    </submittedName>
</protein>
<evidence type="ECO:0000313" key="2">
    <source>
        <dbReference type="Proteomes" id="UP001281731"/>
    </source>
</evidence>
<evidence type="ECO:0000313" key="1">
    <source>
        <dbReference type="EMBL" id="MDY5154476.1"/>
    </source>
</evidence>
<dbReference type="AlphaFoldDB" id="A0AAW9HKP1"/>
<proteinExistence type="predicted"/>
<gene>
    <name evidence="1" type="ORF">R6G80_01880</name>
</gene>
<dbReference type="RefSeq" id="WP_102166000.1">
    <property type="nucleotide sequence ID" value="NZ_CP126967.1"/>
</dbReference>
<sequence length="154" mass="17425">MKISSLFKAILKTGPVVAGVLLKYGPQLKELAQKNPRLVEKIHGVYTKIAGTAPSRSSAQMALKIVALKEQVTYLYANATTPKELEDAKKWREELDMLERAIPVVDTMRYSKKKMEQRAMYRRLNKISDAVLAATLVEYIEDAEIVDDEKRENA</sequence>
<reference evidence="1" key="1">
    <citation type="submission" date="2023-10" db="EMBL/GenBank/DDBJ databases">
        <title>Whole Genome based description of the genera Actinobaculum and Actinotignum reveals a complex phylogenetic relationship within the species included in the genus Actinotignum.</title>
        <authorList>
            <person name="Jensen C.S."/>
            <person name="Dargis R."/>
            <person name="Kemp M."/>
            <person name="Christensen J.J."/>
        </authorList>
    </citation>
    <scope>NUCLEOTIDE SEQUENCE</scope>
    <source>
        <strain evidence="1">SLA_B511</strain>
    </source>
</reference>
<name>A0AAW9HKP1_9ACTO</name>
<dbReference type="Proteomes" id="UP001281731">
    <property type="component" value="Unassembled WGS sequence"/>
</dbReference>
<organism evidence="1 2">
    <name type="scientific">Actinotignum urinale</name>
    <dbReference type="NCBI Taxonomy" id="190146"/>
    <lineage>
        <taxon>Bacteria</taxon>
        <taxon>Bacillati</taxon>
        <taxon>Actinomycetota</taxon>
        <taxon>Actinomycetes</taxon>
        <taxon>Actinomycetales</taxon>
        <taxon>Actinomycetaceae</taxon>
        <taxon>Actinotignum</taxon>
    </lineage>
</organism>
<comment type="caution">
    <text evidence="1">The sequence shown here is derived from an EMBL/GenBank/DDBJ whole genome shotgun (WGS) entry which is preliminary data.</text>
</comment>
<accession>A0AAW9HKP1</accession>
<dbReference type="EMBL" id="JAWNGC010000002">
    <property type="protein sequence ID" value="MDY5154476.1"/>
    <property type="molecule type" value="Genomic_DNA"/>
</dbReference>